<comment type="caution">
    <text evidence="16">The sequence shown here is derived from an EMBL/GenBank/DDBJ whole genome shotgun (WGS) entry which is preliminary data.</text>
</comment>
<evidence type="ECO:0000256" key="6">
    <source>
        <dbReference type="ARBA" id="ARBA00022519"/>
    </source>
</evidence>
<dbReference type="InterPro" id="IPR047590">
    <property type="entry name" value="FtsX_proteobact-type"/>
</dbReference>
<comment type="subunit">
    <text evidence="3">Forms a membrane-associated complex with FtsE.</text>
</comment>
<keyword evidence="11 12" id="KW-0131">Cell cycle</keyword>
<evidence type="ECO:0000259" key="14">
    <source>
        <dbReference type="Pfam" id="PF02687"/>
    </source>
</evidence>
<feature type="transmembrane region" description="Helical" evidence="13">
    <location>
        <begin position="35"/>
        <end position="58"/>
    </location>
</feature>
<evidence type="ECO:0000259" key="15">
    <source>
        <dbReference type="Pfam" id="PF18075"/>
    </source>
</evidence>
<dbReference type="Gene3D" id="3.30.70.3040">
    <property type="match status" value="1"/>
</dbReference>
<protein>
    <recommendedName>
        <fullName evidence="4 12">Cell division protein FtsX</fullName>
    </recommendedName>
</protein>
<dbReference type="Proteomes" id="UP001259982">
    <property type="component" value="Unassembled WGS sequence"/>
</dbReference>
<dbReference type="PANTHER" id="PTHR47755">
    <property type="entry name" value="CELL DIVISION PROTEIN FTSX"/>
    <property type="match status" value="1"/>
</dbReference>
<keyword evidence="6 12" id="KW-0997">Cell inner membrane</keyword>
<comment type="function">
    <text evidence="12">Part of the ABC transporter FtsEX involved in cellular division.</text>
</comment>
<dbReference type="NCBIfam" id="TIGR00439">
    <property type="entry name" value="FtsX_Gneg"/>
    <property type="match status" value="1"/>
</dbReference>
<evidence type="ECO:0000256" key="9">
    <source>
        <dbReference type="ARBA" id="ARBA00022989"/>
    </source>
</evidence>
<dbReference type="InterPro" id="IPR004513">
    <property type="entry name" value="FtsX"/>
</dbReference>
<gene>
    <name evidence="16" type="primary">ftsX</name>
    <name evidence="16" type="ORF">RM531_15130</name>
</gene>
<reference evidence="16 17" key="1">
    <citation type="submission" date="2023-09" db="EMBL/GenBank/DDBJ databases">
        <authorList>
            <person name="Rey-Velasco X."/>
        </authorList>
    </citation>
    <scope>NUCLEOTIDE SEQUENCE [LARGE SCALE GENOMIC DNA]</scope>
    <source>
        <strain evidence="16 17">P385</strain>
    </source>
</reference>
<accession>A0ABU3BCR6</accession>
<dbReference type="PIRSF" id="PIRSF003097">
    <property type="entry name" value="FtsX"/>
    <property type="match status" value="1"/>
</dbReference>
<evidence type="ECO:0000313" key="17">
    <source>
        <dbReference type="Proteomes" id="UP001259982"/>
    </source>
</evidence>
<dbReference type="EMBL" id="JAVRHY010000021">
    <property type="protein sequence ID" value="MDT0619805.1"/>
    <property type="molecule type" value="Genomic_DNA"/>
</dbReference>
<evidence type="ECO:0000256" key="4">
    <source>
        <dbReference type="ARBA" id="ARBA00021907"/>
    </source>
</evidence>
<dbReference type="InterPro" id="IPR040690">
    <property type="entry name" value="FtsX_ECD"/>
</dbReference>
<keyword evidence="17" id="KW-1185">Reference proteome</keyword>
<dbReference type="InterPro" id="IPR003838">
    <property type="entry name" value="ABC3_permease_C"/>
</dbReference>
<comment type="subcellular location">
    <subcellularLocation>
        <location evidence="1">Cell inner membrane</location>
        <topology evidence="1">Multi-pass membrane protein</topology>
    </subcellularLocation>
</comment>
<feature type="domain" description="FtsX extracellular" evidence="15">
    <location>
        <begin position="72"/>
        <end position="164"/>
    </location>
</feature>
<organism evidence="16 17">
    <name type="scientific">Spectribacter acetivorans</name>
    <dbReference type="NCBI Taxonomy" id="3075603"/>
    <lineage>
        <taxon>Bacteria</taxon>
        <taxon>Pseudomonadati</taxon>
        <taxon>Pseudomonadota</taxon>
        <taxon>Gammaproteobacteria</taxon>
        <taxon>Salinisphaerales</taxon>
        <taxon>Salinisphaeraceae</taxon>
        <taxon>Spectribacter</taxon>
    </lineage>
</organism>
<feature type="transmembrane region" description="Helical" evidence="13">
    <location>
        <begin position="186"/>
        <end position="206"/>
    </location>
</feature>
<feature type="transmembrane region" description="Helical" evidence="13">
    <location>
        <begin position="239"/>
        <end position="260"/>
    </location>
</feature>
<feature type="transmembrane region" description="Helical" evidence="13">
    <location>
        <begin position="287"/>
        <end position="305"/>
    </location>
</feature>
<keyword evidence="9 13" id="KW-1133">Transmembrane helix</keyword>
<keyword evidence="10 12" id="KW-0472">Membrane</keyword>
<keyword evidence="8 13" id="KW-0812">Transmembrane</keyword>
<evidence type="ECO:0000256" key="2">
    <source>
        <dbReference type="ARBA" id="ARBA00007379"/>
    </source>
</evidence>
<evidence type="ECO:0000256" key="8">
    <source>
        <dbReference type="ARBA" id="ARBA00022692"/>
    </source>
</evidence>
<dbReference type="PANTHER" id="PTHR47755:SF1">
    <property type="entry name" value="CELL DIVISION PROTEIN FTSX"/>
    <property type="match status" value="1"/>
</dbReference>
<dbReference type="Pfam" id="PF18075">
    <property type="entry name" value="FtsX_ECD"/>
    <property type="match status" value="1"/>
</dbReference>
<keyword evidence="5 12" id="KW-1003">Cell membrane</keyword>
<evidence type="ECO:0000256" key="7">
    <source>
        <dbReference type="ARBA" id="ARBA00022618"/>
    </source>
</evidence>
<keyword evidence="7 12" id="KW-0132">Cell division</keyword>
<feature type="domain" description="ABC3 transporter permease C-terminal" evidence="14">
    <location>
        <begin position="189"/>
        <end position="304"/>
    </location>
</feature>
<sequence>MARDKRETQLAPTRLAQQHARDLIDSLGRLYRTPVASLLTACVIGITLALPGGLRLLLTQLDALSYQWQDTVQASLFLKGDVDAEQGRALATSLAERKDIAGTRFISREEALAEFRQLSGFGEAIDAMADNPLPAVITLQPSPNLDADGVSGLIEALGERPEVDQARLDQAWLKRLYAVLDVARRAVGLIAVLLAFAVVFIVGNTIRLDIENRREEIAIMKLLGAPDGFVRRPFLYSGFWYGFGGGLLAWLLLSICLLALSGPVERLVSLYGNDAGMAWLSWRESGFLILSGVLLGWLGSAWTVGRHLRAIEPR</sequence>
<name>A0ABU3BCR6_9GAMM</name>
<proteinExistence type="inferred from homology"/>
<evidence type="ECO:0000256" key="13">
    <source>
        <dbReference type="SAM" id="Phobius"/>
    </source>
</evidence>
<evidence type="ECO:0000256" key="1">
    <source>
        <dbReference type="ARBA" id="ARBA00004429"/>
    </source>
</evidence>
<evidence type="ECO:0000256" key="10">
    <source>
        <dbReference type="ARBA" id="ARBA00023136"/>
    </source>
</evidence>
<evidence type="ECO:0000256" key="12">
    <source>
        <dbReference type="PIRNR" id="PIRNR003097"/>
    </source>
</evidence>
<evidence type="ECO:0000313" key="16">
    <source>
        <dbReference type="EMBL" id="MDT0619805.1"/>
    </source>
</evidence>
<evidence type="ECO:0000256" key="5">
    <source>
        <dbReference type="ARBA" id="ARBA00022475"/>
    </source>
</evidence>
<comment type="similarity">
    <text evidence="2 12">Belongs to the ABC-4 integral membrane protein family. FtsX subfamily.</text>
</comment>
<dbReference type="RefSeq" id="WP_311660471.1">
    <property type="nucleotide sequence ID" value="NZ_JAVRHY010000021.1"/>
</dbReference>
<evidence type="ECO:0000256" key="3">
    <source>
        <dbReference type="ARBA" id="ARBA00011160"/>
    </source>
</evidence>
<evidence type="ECO:0000256" key="11">
    <source>
        <dbReference type="ARBA" id="ARBA00023306"/>
    </source>
</evidence>
<dbReference type="Pfam" id="PF02687">
    <property type="entry name" value="FtsX"/>
    <property type="match status" value="1"/>
</dbReference>